<organism evidence="1 2">
    <name type="scientific">Terrisporobacter othiniensis</name>
    <dbReference type="NCBI Taxonomy" id="1577792"/>
    <lineage>
        <taxon>Bacteria</taxon>
        <taxon>Bacillati</taxon>
        <taxon>Bacillota</taxon>
        <taxon>Clostridia</taxon>
        <taxon>Peptostreptococcales</taxon>
        <taxon>Peptostreptococcaceae</taxon>
        <taxon>Terrisporobacter</taxon>
    </lineage>
</organism>
<dbReference type="STRING" id="1577792.QX51_16765"/>
<sequence>MTDFINKERIFANATKLAEILLESESYADFYERLSKRDIEYNENKTYEVAPSGFIDFNHDLYEDINHMNSISTGLYLEKSFVTFNIFIWTSRGEGFAIFKHILRGEEINKLKSIEDVKEYLFIHLSELEQGLMKTYGKDLEESLKDFGDGIEAKRLPLPSILGCMSIENNLQDLR</sequence>
<keyword evidence="2" id="KW-1185">Reference proteome</keyword>
<evidence type="ECO:0000313" key="2">
    <source>
        <dbReference type="Proteomes" id="UP000031189"/>
    </source>
</evidence>
<dbReference type="OrthoDB" id="1751132at2"/>
<evidence type="ECO:0000313" key="1">
    <source>
        <dbReference type="EMBL" id="KHS55890.1"/>
    </source>
</evidence>
<accession>A0A0B3WMX2</accession>
<name>A0A0B3WMX2_9FIRM</name>
<dbReference type="AlphaFoldDB" id="A0A0B3WMX2"/>
<reference evidence="1 2" key="1">
    <citation type="submission" date="2014-12" db="EMBL/GenBank/DDBJ databases">
        <title>Draft genome sequence of Terrisporobacter sp. 08-306576, isolated from the blood culture of a bacteremia patient.</title>
        <authorList>
            <person name="Lund L.C."/>
            <person name="Sydenham T.V."/>
            <person name="Hogh S.V."/>
            <person name="Skov M.N."/>
            <person name="Kemp M."/>
            <person name="Justesen U.S."/>
        </authorList>
    </citation>
    <scope>NUCLEOTIDE SEQUENCE [LARGE SCALE GENOMIC DNA]</scope>
    <source>
        <strain evidence="1 2">08-306576</strain>
    </source>
</reference>
<dbReference type="EMBL" id="JWHR01000134">
    <property type="protein sequence ID" value="KHS55890.1"/>
    <property type="molecule type" value="Genomic_DNA"/>
</dbReference>
<protein>
    <submittedName>
        <fullName evidence="1">Uncharacterized protein</fullName>
    </submittedName>
</protein>
<dbReference type="Proteomes" id="UP000031189">
    <property type="component" value="Unassembled WGS sequence"/>
</dbReference>
<proteinExistence type="predicted"/>
<gene>
    <name evidence="1" type="ORF">QX51_16765</name>
</gene>
<comment type="caution">
    <text evidence="1">The sequence shown here is derived from an EMBL/GenBank/DDBJ whole genome shotgun (WGS) entry which is preliminary data.</text>
</comment>
<dbReference type="RefSeq" id="WP_039681051.1">
    <property type="nucleotide sequence ID" value="NZ_JWHR01000134.1"/>
</dbReference>